<comment type="caution">
    <text evidence="1">The sequence shown here is derived from an EMBL/GenBank/DDBJ whole genome shotgun (WGS) entry which is preliminary data.</text>
</comment>
<dbReference type="Proteomes" id="UP000237839">
    <property type="component" value="Unassembled WGS sequence"/>
</dbReference>
<dbReference type="EMBL" id="PUGF01000012">
    <property type="protein sequence ID" value="PRC92676.1"/>
    <property type="molecule type" value="Genomic_DNA"/>
</dbReference>
<accession>A0A2S9GYE1</accession>
<proteinExistence type="predicted"/>
<dbReference type="AlphaFoldDB" id="A0A2S9GYE1"/>
<dbReference type="OrthoDB" id="7186930at2"/>
<sequence length="141" mass="15687">MSAKNAEVKKVSMSLNDLNIVKKCDDAFEFEYISETTGKGTGVFINVLGSHSPKVQGYVRRELNDLRKQAEMAKKRGKEIERSIEDDEGFSNEAAAIRVIGWRGITEDYSPELAVQLIASNPIIRAQIYAASNDLENFTKG</sequence>
<evidence type="ECO:0000313" key="2">
    <source>
        <dbReference type="Proteomes" id="UP000237839"/>
    </source>
</evidence>
<evidence type="ECO:0000313" key="1">
    <source>
        <dbReference type="EMBL" id="PRC92676.1"/>
    </source>
</evidence>
<reference evidence="1 2" key="1">
    <citation type="submission" date="2018-02" db="EMBL/GenBank/DDBJ databases">
        <title>Solimicrobium silvestre gen. nov., sp. nov., isolated from alpine forest soil.</title>
        <authorList>
            <person name="Margesin R."/>
            <person name="Albuquerque L."/>
            <person name="Zhang D.-C."/>
            <person name="Froufe H.J.C."/>
            <person name="Severino R."/>
            <person name="Roxo I."/>
            <person name="Egas C."/>
            <person name="Da Costa M.S."/>
        </authorList>
    </citation>
    <scope>NUCLEOTIDE SEQUENCE [LARGE SCALE GENOMIC DNA]</scope>
    <source>
        <strain evidence="1 2">S20-91</strain>
    </source>
</reference>
<protein>
    <submittedName>
        <fullName evidence="1">Uncharacterized protein</fullName>
    </submittedName>
</protein>
<dbReference type="RefSeq" id="WP_105532486.1">
    <property type="nucleotide sequence ID" value="NZ_PUGF01000012.1"/>
</dbReference>
<name>A0A2S9GYE1_9BURK</name>
<gene>
    <name evidence="1" type="ORF">S2091_2731</name>
</gene>
<organism evidence="1 2">
    <name type="scientific">Solimicrobium silvestre</name>
    <dbReference type="NCBI Taxonomy" id="2099400"/>
    <lineage>
        <taxon>Bacteria</taxon>
        <taxon>Pseudomonadati</taxon>
        <taxon>Pseudomonadota</taxon>
        <taxon>Betaproteobacteria</taxon>
        <taxon>Burkholderiales</taxon>
        <taxon>Oxalobacteraceae</taxon>
        <taxon>Solimicrobium</taxon>
    </lineage>
</organism>
<keyword evidence="2" id="KW-1185">Reference proteome</keyword>